<keyword evidence="1" id="KW-0732">Signal</keyword>
<reference evidence="2" key="2">
    <citation type="journal article" date="2021" name="Syst. Appl. Microbiol.">
        <title>Roseomonas hellenica sp. nov., isolated from roots of wild-growing Alkanna tinctoria.</title>
        <authorList>
            <person name="Rat A."/>
            <person name="Naranjo H.D."/>
            <person name="Lebbe L."/>
            <person name="Cnockaert M."/>
            <person name="Krigas N."/>
            <person name="Grigoriadou K."/>
            <person name="Maloupa E."/>
            <person name="Willems A."/>
        </authorList>
    </citation>
    <scope>NUCLEOTIDE SEQUENCE</scope>
    <source>
        <strain evidence="2">LMG 31228</strain>
    </source>
</reference>
<sequence length="119" mass="12977">MRMPALAAVLVSMMPALAAAAPERRCGWLQNPTPANWWLEDRDGRWVLSVQGGPPVRGMDGVPDMTTRGWVATNGSYGYGCACFTLETEAASRRVLRVIAAEPLPLQRCRADRALPAPR</sequence>
<feature type="signal peptide" evidence="1">
    <location>
        <begin position="1"/>
        <end position="18"/>
    </location>
</feature>
<comment type="caution">
    <text evidence="2">The sequence shown here is derived from an EMBL/GenBank/DDBJ whole genome shotgun (WGS) entry which is preliminary data.</text>
</comment>
<protein>
    <submittedName>
        <fullName evidence="2">DUF4087 domain-containing protein</fullName>
    </submittedName>
</protein>
<gene>
    <name evidence="2" type="ORF">GXW74_11605</name>
</gene>
<dbReference type="Proteomes" id="UP001138709">
    <property type="component" value="Unassembled WGS sequence"/>
</dbReference>
<reference evidence="2" key="1">
    <citation type="submission" date="2020-01" db="EMBL/GenBank/DDBJ databases">
        <authorList>
            <person name="Rat A."/>
        </authorList>
    </citation>
    <scope>NUCLEOTIDE SEQUENCE</scope>
    <source>
        <strain evidence="2">LMG 31228</strain>
    </source>
</reference>
<organism evidence="2 3">
    <name type="scientific">Neoroseomonas eburnea</name>
    <dbReference type="NCBI Taxonomy" id="1346889"/>
    <lineage>
        <taxon>Bacteria</taxon>
        <taxon>Pseudomonadati</taxon>
        <taxon>Pseudomonadota</taxon>
        <taxon>Alphaproteobacteria</taxon>
        <taxon>Acetobacterales</taxon>
        <taxon>Acetobacteraceae</taxon>
        <taxon>Neoroseomonas</taxon>
    </lineage>
</organism>
<name>A0A9X9XBP8_9PROT</name>
<feature type="chain" id="PRO_5040992030" evidence="1">
    <location>
        <begin position="19"/>
        <end position="119"/>
    </location>
</feature>
<evidence type="ECO:0000256" key="1">
    <source>
        <dbReference type="SAM" id="SignalP"/>
    </source>
</evidence>
<dbReference type="Pfam" id="PF13316">
    <property type="entry name" value="DUF4087"/>
    <property type="match status" value="1"/>
</dbReference>
<keyword evidence="3" id="KW-1185">Reference proteome</keyword>
<dbReference type="AlphaFoldDB" id="A0A9X9XBP8"/>
<dbReference type="EMBL" id="JAAEDL010000010">
    <property type="protein sequence ID" value="MBR0681134.1"/>
    <property type="molecule type" value="Genomic_DNA"/>
</dbReference>
<evidence type="ECO:0000313" key="3">
    <source>
        <dbReference type="Proteomes" id="UP001138709"/>
    </source>
</evidence>
<dbReference type="InterPro" id="IPR025145">
    <property type="entry name" value="DUF4087"/>
</dbReference>
<accession>A0A9X9XBP8</accession>
<proteinExistence type="predicted"/>
<evidence type="ECO:0000313" key="2">
    <source>
        <dbReference type="EMBL" id="MBR0681134.1"/>
    </source>
</evidence>